<dbReference type="InterPro" id="IPR029057">
    <property type="entry name" value="PRTase-like"/>
</dbReference>
<name>A0A4R7PCB3_9GAMM</name>
<keyword evidence="5" id="KW-0418">Kinase</keyword>
<dbReference type="OrthoDB" id="324294at2"/>
<gene>
    <name evidence="5" type="ORF">DFR24_1035</name>
</gene>
<feature type="domain" description="Ribose-phosphate pyrophosphokinase N-terminal" evidence="4">
    <location>
        <begin position="4"/>
        <end position="116"/>
    </location>
</feature>
<feature type="domain" description="Phosphoribosyltransferase" evidence="3">
    <location>
        <begin position="150"/>
        <end position="239"/>
    </location>
</feature>
<evidence type="ECO:0000256" key="1">
    <source>
        <dbReference type="ARBA" id="ARBA00022727"/>
    </source>
</evidence>
<dbReference type="GO" id="GO:0006015">
    <property type="term" value="P:5-phosphoribose 1-diphosphate biosynthetic process"/>
    <property type="evidence" value="ECO:0007669"/>
    <property type="project" value="TreeGrafter"/>
</dbReference>
<accession>A0A4R7PCB3</accession>
<dbReference type="PANTHER" id="PTHR10210:SF41">
    <property type="entry name" value="RIBOSE-PHOSPHATE PYROPHOSPHOKINASE 1, CHLOROPLASTIC"/>
    <property type="match status" value="1"/>
</dbReference>
<dbReference type="SUPFAM" id="SSF53271">
    <property type="entry name" value="PRTase-like"/>
    <property type="match status" value="2"/>
</dbReference>
<dbReference type="GO" id="GO:0002189">
    <property type="term" value="C:ribose phosphate diphosphokinase complex"/>
    <property type="evidence" value="ECO:0007669"/>
    <property type="project" value="TreeGrafter"/>
</dbReference>
<dbReference type="GO" id="GO:0016301">
    <property type="term" value="F:kinase activity"/>
    <property type="evidence" value="ECO:0007669"/>
    <property type="project" value="UniProtKB-KW"/>
</dbReference>
<reference evidence="5 6" key="1">
    <citation type="submission" date="2019-03" db="EMBL/GenBank/DDBJ databases">
        <title>Genomic Encyclopedia of Type Strains, Phase IV (KMG-IV): sequencing the most valuable type-strain genomes for metagenomic binning, comparative biology and taxonomic classification.</title>
        <authorList>
            <person name="Goeker M."/>
        </authorList>
    </citation>
    <scope>NUCLEOTIDE SEQUENCE [LARGE SCALE GENOMIC DNA]</scope>
    <source>
        <strain evidence="5 6">DSM 26377</strain>
    </source>
</reference>
<proteinExistence type="inferred from homology"/>
<comment type="caution">
    <text evidence="5">The sequence shown here is derived from an EMBL/GenBank/DDBJ whole genome shotgun (WGS) entry which is preliminary data.</text>
</comment>
<evidence type="ECO:0000313" key="6">
    <source>
        <dbReference type="Proteomes" id="UP000295341"/>
    </source>
</evidence>
<dbReference type="InterPro" id="IPR029099">
    <property type="entry name" value="Pribosyltran_N"/>
</dbReference>
<dbReference type="GO" id="GO:0006164">
    <property type="term" value="P:purine nucleotide biosynthetic process"/>
    <property type="evidence" value="ECO:0007669"/>
    <property type="project" value="TreeGrafter"/>
</dbReference>
<dbReference type="InterPro" id="IPR000836">
    <property type="entry name" value="PRTase_dom"/>
</dbReference>
<dbReference type="Proteomes" id="UP000295341">
    <property type="component" value="Unassembled WGS sequence"/>
</dbReference>
<dbReference type="EMBL" id="SOBT01000008">
    <property type="protein sequence ID" value="TDU31658.1"/>
    <property type="molecule type" value="Genomic_DNA"/>
</dbReference>
<dbReference type="RefSeq" id="WP_133880228.1">
    <property type="nucleotide sequence ID" value="NZ_MWIN01000012.1"/>
</dbReference>
<dbReference type="GO" id="GO:0004749">
    <property type="term" value="F:ribose phosphate diphosphokinase activity"/>
    <property type="evidence" value="ECO:0007669"/>
    <property type="project" value="TreeGrafter"/>
</dbReference>
<protein>
    <submittedName>
        <fullName evidence="5">Ribose-phosphate pyrophosphokinase</fullName>
    </submittedName>
</protein>
<keyword evidence="1 2" id="KW-0545">Nucleotide biosynthesis</keyword>
<dbReference type="CDD" id="cd06223">
    <property type="entry name" value="PRTases_typeI"/>
    <property type="match status" value="1"/>
</dbReference>
<evidence type="ECO:0000313" key="5">
    <source>
        <dbReference type="EMBL" id="TDU31658.1"/>
    </source>
</evidence>
<sequence length="298" mass="32066">MTAVIFGVPGNEALVEALCLHAGVERGECVFRAFADGETYVRFLSPVLHKTVVVACTLDRPDDKLVKLFLAARTLHDMGAARVLLVAPYLPYMRQDTVFAQGEGISARHVASLLSSCFDGLVTVDPHLHRIPLLEQVYPIPIRVVPAAPAIARWIRSEVLDPLLIGPDAESEQWVSAIATLVDCPYRMLTKHRYGDRDVTVEANALQVGAGHRAVLVDDIVATGRTQAAAIALLQRHGHPAPVCICVHGLFAGDAWSVVTEAGARTIVSCNTVTHASNRIDVLQDVATAVSELLATAH</sequence>
<comment type="similarity">
    <text evidence="2">Belongs to the ribose-phosphate pyrophosphokinase family.</text>
</comment>
<dbReference type="NCBIfam" id="NF005537">
    <property type="entry name" value="PRK07199.1"/>
    <property type="match status" value="1"/>
</dbReference>
<dbReference type="AlphaFoldDB" id="A0A4R7PCB3"/>
<dbReference type="Gene3D" id="3.40.50.2020">
    <property type="match status" value="2"/>
</dbReference>
<organism evidence="5 6">
    <name type="scientific">Panacagrimonas perspica</name>
    <dbReference type="NCBI Taxonomy" id="381431"/>
    <lineage>
        <taxon>Bacteria</taxon>
        <taxon>Pseudomonadati</taxon>
        <taxon>Pseudomonadota</taxon>
        <taxon>Gammaproteobacteria</taxon>
        <taxon>Nevskiales</taxon>
        <taxon>Nevskiaceae</taxon>
        <taxon>Panacagrimonas</taxon>
    </lineage>
</organism>
<dbReference type="Pfam" id="PF13793">
    <property type="entry name" value="Pribosyltran_N"/>
    <property type="match status" value="1"/>
</dbReference>
<dbReference type="PANTHER" id="PTHR10210">
    <property type="entry name" value="RIBOSE-PHOSPHATE DIPHOSPHOKINASE FAMILY MEMBER"/>
    <property type="match status" value="1"/>
</dbReference>
<dbReference type="Pfam" id="PF00156">
    <property type="entry name" value="Pribosyltran"/>
    <property type="match status" value="1"/>
</dbReference>
<evidence type="ECO:0000259" key="4">
    <source>
        <dbReference type="Pfam" id="PF13793"/>
    </source>
</evidence>
<keyword evidence="6" id="KW-1185">Reference proteome</keyword>
<evidence type="ECO:0000259" key="3">
    <source>
        <dbReference type="Pfam" id="PF00156"/>
    </source>
</evidence>
<dbReference type="NCBIfam" id="TIGR01251">
    <property type="entry name" value="ribP_PPkin"/>
    <property type="match status" value="1"/>
</dbReference>
<dbReference type="GO" id="GO:0000287">
    <property type="term" value="F:magnesium ion binding"/>
    <property type="evidence" value="ECO:0007669"/>
    <property type="project" value="InterPro"/>
</dbReference>
<dbReference type="SMART" id="SM01400">
    <property type="entry name" value="Pribosyltran_N"/>
    <property type="match status" value="1"/>
</dbReference>
<dbReference type="GO" id="GO:0005737">
    <property type="term" value="C:cytoplasm"/>
    <property type="evidence" value="ECO:0007669"/>
    <property type="project" value="TreeGrafter"/>
</dbReference>
<keyword evidence="5" id="KW-0808">Transferase</keyword>
<evidence type="ECO:0000256" key="2">
    <source>
        <dbReference type="RuleBase" id="RU004324"/>
    </source>
</evidence>
<dbReference type="InterPro" id="IPR005946">
    <property type="entry name" value="Rib-P_diPkinase"/>
</dbReference>